<dbReference type="PANTHER" id="PTHR48207">
    <property type="entry name" value="SUCCINATE--HYDROXYMETHYLGLUTARATE COA-TRANSFERASE"/>
    <property type="match status" value="1"/>
</dbReference>
<dbReference type="GO" id="GO:0008410">
    <property type="term" value="F:CoA-transferase activity"/>
    <property type="evidence" value="ECO:0007669"/>
    <property type="project" value="TreeGrafter"/>
</dbReference>
<keyword evidence="1" id="KW-0808">Transferase</keyword>
<reference evidence="2" key="1">
    <citation type="submission" date="2020-05" db="EMBL/GenBank/DDBJ databases">
        <authorList>
            <person name="Chiriac C."/>
            <person name="Salcher M."/>
            <person name="Ghai R."/>
            <person name="Kavagutti S V."/>
        </authorList>
    </citation>
    <scope>NUCLEOTIDE SEQUENCE</scope>
</reference>
<evidence type="ECO:0000256" key="1">
    <source>
        <dbReference type="ARBA" id="ARBA00022679"/>
    </source>
</evidence>
<dbReference type="SUPFAM" id="SSF89796">
    <property type="entry name" value="CoA-transferase family III (CaiB/BaiF)"/>
    <property type="match status" value="1"/>
</dbReference>
<dbReference type="Gene3D" id="3.30.1540.10">
    <property type="entry name" value="formyl-coa transferase, domain 3"/>
    <property type="match status" value="1"/>
</dbReference>
<sequence length="369" mass="39729">MAIKPLSGIRVLDATSNIAGPFGGSILADLGAEVTKIEIPSGDPSRSMAPVEGDKSAYFEVVNRNKLVTEIDLKSVAGIDRLHEMLNNCDVFLTNFLPEQLKVLGISAEEIMGRFPELIYGNLTSYGSVGQDASTPGYDATVQARTGIMHLTGEADGDPVRVGVSILDLGSGTWLAMGILAALLERNKTGRGSLVETSLYETGVAWVSYHLSAFQISNNPSVRSGSGHPTFSPYGLFKTKDNDICIGVGSDAVFQRLCIQIGREDLIANELYVSNVGRVKNRKALSEEIERALVEKPATYWVQKLGSNGVPADLLALPEALFDDPQAKEVGMLLLNPDKNSSVKLIPGLPIKFNGQRPEIYRSAPHKES</sequence>
<dbReference type="Pfam" id="PF02515">
    <property type="entry name" value="CoA_transf_3"/>
    <property type="match status" value="1"/>
</dbReference>
<organism evidence="2">
    <name type="scientific">freshwater metagenome</name>
    <dbReference type="NCBI Taxonomy" id="449393"/>
    <lineage>
        <taxon>unclassified sequences</taxon>
        <taxon>metagenomes</taxon>
        <taxon>ecological metagenomes</taxon>
    </lineage>
</organism>
<dbReference type="EMBL" id="CAEZTN010000010">
    <property type="protein sequence ID" value="CAB4568944.1"/>
    <property type="molecule type" value="Genomic_DNA"/>
</dbReference>
<dbReference type="InterPro" id="IPR023606">
    <property type="entry name" value="CoA-Trfase_III_dom_1_sf"/>
</dbReference>
<evidence type="ECO:0000313" key="2">
    <source>
        <dbReference type="EMBL" id="CAB4568944.1"/>
    </source>
</evidence>
<accession>A0A6J6E0Q0</accession>
<dbReference type="InterPro" id="IPR003673">
    <property type="entry name" value="CoA-Trfase_fam_III"/>
</dbReference>
<dbReference type="Gene3D" id="3.40.50.10540">
    <property type="entry name" value="Crotonobetainyl-coa:carnitine coa-transferase, domain 1"/>
    <property type="match status" value="1"/>
</dbReference>
<dbReference type="PANTHER" id="PTHR48207:SF3">
    <property type="entry name" value="SUCCINATE--HYDROXYMETHYLGLUTARATE COA-TRANSFERASE"/>
    <property type="match status" value="1"/>
</dbReference>
<proteinExistence type="predicted"/>
<dbReference type="InterPro" id="IPR050483">
    <property type="entry name" value="CoA-transferase_III_domain"/>
</dbReference>
<dbReference type="AlphaFoldDB" id="A0A6J6E0Q0"/>
<gene>
    <name evidence="2" type="ORF">UFOPK1689_00523</name>
</gene>
<dbReference type="InterPro" id="IPR044855">
    <property type="entry name" value="CoA-Trfase_III_dom3_sf"/>
</dbReference>
<name>A0A6J6E0Q0_9ZZZZ</name>
<protein>
    <submittedName>
        <fullName evidence="2">Unannotated protein</fullName>
    </submittedName>
</protein>